<feature type="region of interest" description="Disordered" evidence="1">
    <location>
        <begin position="48"/>
        <end position="76"/>
    </location>
</feature>
<comment type="caution">
    <text evidence="3">The sequence shown here is derived from an EMBL/GenBank/DDBJ whole genome shotgun (WGS) entry which is preliminary data.</text>
</comment>
<keyword evidence="2" id="KW-0812">Transmembrane</keyword>
<evidence type="ECO:0000313" key="3">
    <source>
        <dbReference type="EMBL" id="CCQ47151.1"/>
    </source>
</evidence>
<feature type="transmembrane region" description="Helical" evidence="2">
    <location>
        <begin position="6"/>
        <end position="31"/>
    </location>
</feature>
<dbReference type="AlphaFoldDB" id="A0A024H5Z2"/>
<protein>
    <submittedName>
        <fullName evidence="3">Uncharacterized protein</fullName>
    </submittedName>
</protein>
<organism evidence="3 4">
    <name type="scientific">Pseudarthrobacter siccitolerans</name>
    <dbReference type="NCBI Taxonomy" id="861266"/>
    <lineage>
        <taxon>Bacteria</taxon>
        <taxon>Bacillati</taxon>
        <taxon>Actinomycetota</taxon>
        <taxon>Actinomycetes</taxon>
        <taxon>Micrococcales</taxon>
        <taxon>Micrococcaceae</taxon>
        <taxon>Pseudarthrobacter</taxon>
    </lineage>
</organism>
<sequence length="123" mass="13788">MVFIGLLLWISFLFVALIFCGIIWAGCKVALWLMDVVPRLTAPNSGLKPPQNPAIRLTPNVPPAPSPRSVPRAPDRPVAEAHTASDIWPKWTASYRRYVDQEKSLWQEQFDALTSHKTLPDSP</sequence>
<dbReference type="EMBL" id="CAQI01000048">
    <property type="protein sequence ID" value="CCQ47151.1"/>
    <property type="molecule type" value="Genomic_DNA"/>
</dbReference>
<dbReference type="OrthoDB" id="4955414at2"/>
<name>A0A024H5Z2_9MICC</name>
<evidence type="ECO:0000313" key="4">
    <source>
        <dbReference type="Proteomes" id="UP000035722"/>
    </source>
</evidence>
<keyword evidence="4" id="KW-1185">Reference proteome</keyword>
<evidence type="ECO:0000256" key="2">
    <source>
        <dbReference type="SAM" id="Phobius"/>
    </source>
</evidence>
<dbReference type="STRING" id="861266.ARTSIC4J27_3131"/>
<proteinExistence type="predicted"/>
<accession>A0A024H5Z2</accession>
<dbReference type="Proteomes" id="UP000035722">
    <property type="component" value="Unassembled WGS sequence"/>
</dbReference>
<gene>
    <name evidence="3" type="ORF">ARTSIC4J27_3131</name>
</gene>
<keyword evidence="2" id="KW-0472">Membrane</keyword>
<evidence type="ECO:0000256" key="1">
    <source>
        <dbReference type="SAM" id="MobiDB-lite"/>
    </source>
</evidence>
<keyword evidence="2" id="KW-1133">Transmembrane helix</keyword>
<reference evidence="4" key="1">
    <citation type="journal article" date="2014" name="Genome Announc.">
        <title>Genome Sequence of Arthrobacter siccitolerans 4J27, a Xeroprotectant-Producing Desiccation-Tolerant Microorganism.</title>
        <authorList>
            <person name="Manzanera M."/>
            <person name="Santa-Cruz-Calvo L."/>
            <person name="Vilchez J.I."/>
            <person name="Garcia-Fontana C."/>
            <person name="Silva-Castro G.A."/>
            <person name="Calvo C."/>
            <person name="Gonzalez-Lopez J."/>
        </authorList>
    </citation>
    <scope>NUCLEOTIDE SEQUENCE [LARGE SCALE GENOMIC DNA]</scope>
    <source>
        <strain evidence="4">4J27</strain>
    </source>
</reference>
<dbReference type="RefSeq" id="WP_050056034.1">
    <property type="nucleotide sequence ID" value="NZ_CAQI01000048.1"/>
</dbReference>